<organism evidence="2 3">
    <name type="scientific">Phytophthora fragariae</name>
    <dbReference type="NCBI Taxonomy" id="53985"/>
    <lineage>
        <taxon>Eukaryota</taxon>
        <taxon>Sar</taxon>
        <taxon>Stramenopiles</taxon>
        <taxon>Oomycota</taxon>
        <taxon>Peronosporomycetes</taxon>
        <taxon>Peronosporales</taxon>
        <taxon>Peronosporaceae</taxon>
        <taxon>Phytophthora</taxon>
    </lineage>
</organism>
<evidence type="ECO:0000313" key="2">
    <source>
        <dbReference type="EMBL" id="KAE9260646.1"/>
    </source>
</evidence>
<name>A0A6G0PYQ4_9STRA</name>
<dbReference type="AlphaFoldDB" id="A0A6G0PYQ4"/>
<feature type="compositionally biased region" description="Basic and acidic residues" evidence="1">
    <location>
        <begin position="57"/>
        <end position="70"/>
    </location>
</feature>
<dbReference type="Proteomes" id="UP000486351">
    <property type="component" value="Unassembled WGS sequence"/>
</dbReference>
<protein>
    <submittedName>
        <fullName evidence="2">Uncharacterized protein</fullName>
    </submittedName>
</protein>
<comment type="caution">
    <text evidence="2">The sequence shown here is derived from an EMBL/GenBank/DDBJ whole genome shotgun (WGS) entry which is preliminary data.</text>
</comment>
<feature type="compositionally biased region" description="Polar residues" evidence="1">
    <location>
        <begin position="1"/>
        <end position="19"/>
    </location>
</feature>
<evidence type="ECO:0000313" key="3">
    <source>
        <dbReference type="Proteomes" id="UP000486351"/>
    </source>
</evidence>
<dbReference type="EMBL" id="QXFY01010936">
    <property type="protein sequence ID" value="KAE9260646.1"/>
    <property type="molecule type" value="Genomic_DNA"/>
</dbReference>
<reference evidence="2 3" key="1">
    <citation type="submission" date="2018-09" db="EMBL/GenBank/DDBJ databases">
        <title>Genomic investigation of the strawberry pathogen Phytophthora fragariae indicates pathogenicity is determined by transcriptional variation in three key races.</title>
        <authorList>
            <person name="Adams T.M."/>
            <person name="Armitage A.D."/>
            <person name="Sobczyk M.K."/>
            <person name="Bates H.J."/>
            <person name="Dunwell J.M."/>
            <person name="Nellist C.F."/>
            <person name="Harrison R.J."/>
        </authorList>
    </citation>
    <scope>NUCLEOTIDE SEQUENCE [LARGE SCALE GENOMIC DNA]</scope>
    <source>
        <strain evidence="2 3">NOV-77</strain>
    </source>
</reference>
<gene>
    <name evidence="2" type="ORF">PF008_g33052</name>
</gene>
<proteinExistence type="predicted"/>
<sequence length="89" mass="9464">MAVNATSCGASLPTQQSATEAAAAVSRDDLEAARYPKLQTSSNRLGGTDLPSFRDTVVAKRTREDEKDTAEASYAKAKRIRAMNSTTAL</sequence>
<accession>A0A6G0PYQ4</accession>
<feature type="region of interest" description="Disordered" evidence="1">
    <location>
        <begin position="1"/>
        <end position="73"/>
    </location>
</feature>
<evidence type="ECO:0000256" key="1">
    <source>
        <dbReference type="SAM" id="MobiDB-lite"/>
    </source>
</evidence>